<comment type="similarity">
    <text evidence="1">In the N-terminal section; belongs to the acetate CoA ligase alpha subunit family.</text>
</comment>
<keyword evidence="2" id="KW-0067">ATP-binding</keyword>
<dbReference type="Pfam" id="PF13380">
    <property type="entry name" value="CoA_binding_2"/>
    <property type="match status" value="1"/>
</dbReference>
<dbReference type="SMART" id="SM00881">
    <property type="entry name" value="CoA_binding"/>
    <property type="match status" value="1"/>
</dbReference>
<dbReference type="Pfam" id="PF13549">
    <property type="entry name" value="ATP-grasp_5"/>
    <property type="match status" value="1"/>
</dbReference>
<keyword evidence="2" id="KW-0547">Nucleotide-binding</keyword>
<dbReference type="OrthoDB" id="9807426at2"/>
<dbReference type="GO" id="GO:0005524">
    <property type="term" value="F:ATP binding"/>
    <property type="evidence" value="ECO:0007669"/>
    <property type="project" value="UniProtKB-UniRule"/>
</dbReference>
<evidence type="ECO:0000256" key="1">
    <source>
        <dbReference type="ARBA" id="ARBA00060888"/>
    </source>
</evidence>
<evidence type="ECO:0000313" key="5">
    <source>
        <dbReference type="Proteomes" id="UP000285123"/>
    </source>
</evidence>
<proteinExistence type="inferred from homology"/>
<dbReference type="GO" id="GO:0003824">
    <property type="term" value="F:catalytic activity"/>
    <property type="evidence" value="ECO:0007669"/>
    <property type="project" value="UniProtKB-ARBA"/>
</dbReference>
<comment type="caution">
    <text evidence="4">The sequence shown here is derived from an EMBL/GenBank/DDBJ whole genome shotgun (WGS) entry which is preliminary data.</text>
</comment>
<dbReference type="Pfam" id="PF13607">
    <property type="entry name" value="Succ_CoA_lig"/>
    <property type="match status" value="1"/>
</dbReference>
<dbReference type="Gene3D" id="3.30.470.20">
    <property type="entry name" value="ATP-grasp fold, B domain"/>
    <property type="match status" value="1"/>
</dbReference>
<reference evidence="4 5" key="1">
    <citation type="submission" date="2013-10" db="EMBL/GenBank/DDBJ databases">
        <title>Salinisphaera halophila YIM 95161 Genome Sequencing.</title>
        <authorList>
            <person name="Lai Q."/>
            <person name="Li C."/>
            <person name="Shao Z."/>
        </authorList>
    </citation>
    <scope>NUCLEOTIDE SEQUENCE [LARGE SCALE GENOMIC DNA]</scope>
    <source>
        <strain evidence="4 5">YIM 95161</strain>
    </source>
</reference>
<protein>
    <submittedName>
        <fullName evidence="4">CoA-binding protein</fullName>
    </submittedName>
</protein>
<evidence type="ECO:0000259" key="3">
    <source>
        <dbReference type="PROSITE" id="PS50975"/>
    </source>
</evidence>
<accession>A0A423QAT5</accession>
<evidence type="ECO:0000313" key="4">
    <source>
        <dbReference type="EMBL" id="ROO37701.1"/>
    </source>
</evidence>
<feature type="domain" description="ATP-grasp" evidence="3">
    <location>
        <begin position="494"/>
        <end position="530"/>
    </location>
</feature>
<dbReference type="Gene3D" id="3.30.1490.20">
    <property type="entry name" value="ATP-grasp fold, A domain"/>
    <property type="match status" value="1"/>
</dbReference>
<dbReference type="SUPFAM" id="SSF52210">
    <property type="entry name" value="Succinyl-CoA synthetase domains"/>
    <property type="match status" value="2"/>
</dbReference>
<evidence type="ECO:0000256" key="2">
    <source>
        <dbReference type="PROSITE-ProRule" id="PRU00409"/>
    </source>
</evidence>
<dbReference type="PANTHER" id="PTHR42793:SF4">
    <property type="entry name" value="BLL6376 PROTEIN"/>
    <property type="match status" value="1"/>
</dbReference>
<dbReference type="InterPro" id="IPR013815">
    <property type="entry name" value="ATP_grasp_subdomain_1"/>
</dbReference>
<dbReference type="Gene3D" id="3.40.50.720">
    <property type="entry name" value="NAD(P)-binding Rossmann-like Domain"/>
    <property type="match status" value="1"/>
</dbReference>
<dbReference type="SUPFAM" id="SSF51735">
    <property type="entry name" value="NAD(P)-binding Rossmann-fold domains"/>
    <property type="match status" value="1"/>
</dbReference>
<dbReference type="AlphaFoldDB" id="A0A423QAT5"/>
<dbReference type="InterPro" id="IPR032875">
    <property type="entry name" value="Succ_CoA_lig_flav_dom"/>
</dbReference>
<dbReference type="InterPro" id="IPR003781">
    <property type="entry name" value="CoA-bd"/>
</dbReference>
<gene>
    <name evidence="4" type="ORF">SAHL_00695</name>
</gene>
<dbReference type="FunFam" id="3.30.1490.20:FF:000020">
    <property type="entry name" value="Protein lysine acetyltransferase"/>
    <property type="match status" value="1"/>
</dbReference>
<dbReference type="RefSeq" id="WP_123589483.1">
    <property type="nucleotide sequence ID" value="NZ_AYKF01000001.1"/>
</dbReference>
<dbReference type="SUPFAM" id="SSF56059">
    <property type="entry name" value="Glutathione synthetase ATP-binding domain-like"/>
    <property type="match status" value="1"/>
</dbReference>
<dbReference type="Proteomes" id="UP000285123">
    <property type="component" value="Unassembled WGS sequence"/>
</dbReference>
<organism evidence="4 5">
    <name type="scientific">Salinisphaera orenii YIM 95161</name>
    <dbReference type="NCBI Taxonomy" id="1051139"/>
    <lineage>
        <taxon>Bacteria</taxon>
        <taxon>Pseudomonadati</taxon>
        <taxon>Pseudomonadota</taxon>
        <taxon>Gammaproteobacteria</taxon>
        <taxon>Salinisphaerales</taxon>
        <taxon>Salinisphaeraceae</taxon>
        <taxon>Salinisphaera</taxon>
    </lineage>
</organism>
<dbReference type="PROSITE" id="PS50975">
    <property type="entry name" value="ATP_GRASP"/>
    <property type="match status" value="1"/>
</dbReference>
<name>A0A423QAT5_9GAMM</name>
<dbReference type="PANTHER" id="PTHR42793">
    <property type="entry name" value="COA BINDING DOMAIN CONTAINING PROTEIN"/>
    <property type="match status" value="1"/>
</dbReference>
<sequence length="708" mass="73468">MTSRAPDPQAVQNLLEPNAVAIIGASAEPTRIGGRPVDYLKQAGFAGPIYPINPNRDVVQGLMAYASVLDTPERPDLAILAIPAAAVVDAVAECGRRGVRAAIIFSAGFAEIGAAGVEAQQQLLATAREYGVRLLGPNCLGGMNISRGLIATFSSSVQSGLPQAGRIGFVTQSGAFGSHCFALARARGLGLSRLVTTGNECDLDAADCLAYLAADADTDVIALHLEGCRDGERMKAALDAVQASGKPVIALKGGESDIGAAAAMSHTANLAGADAAYDALFRRYPVYRAHSIREFIDVAHAAARSALPRGNRLGLITVSGGVGIMMADAASHHDLDVAPMPEAAQRELHDMWPNATTRNPVDTTAQPVSDPEMNANFQRVMLREGNYDVIVNFLSMLPLAPALAAKLRPPLQALRREYPDNVLMIAAMCTPEAQADFEADGYLVFEDPTAAVDTAAALTDLGRRLAHSTPWQRTAVDCPARVAAGQRYAEFDALALLADAGVPVVPARRAASADHAAAAAAEIGFPVVLKIASPDILHKSDAGGVALSLQDEAAVRAAYDRVMANARGYDAQARLDGVLVAAMLSGGVEMAVGVQNDPTFGPMVMAGLGGVFIEILEDVTFELAPFGPAEARAMLQRLRGYPLLTGARGAAPADVDALADALVRLSEFAAANAATLASVDINPLLVMPAGQGLAAVDAVVLSTDDANA</sequence>
<dbReference type="InterPro" id="IPR036291">
    <property type="entry name" value="NAD(P)-bd_dom_sf"/>
</dbReference>
<dbReference type="Gene3D" id="3.40.50.261">
    <property type="entry name" value="Succinyl-CoA synthetase domains"/>
    <property type="match status" value="2"/>
</dbReference>
<dbReference type="InterPro" id="IPR011761">
    <property type="entry name" value="ATP-grasp"/>
</dbReference>
<dbReference type="InterPro" id="IPR016102">
    <property type="entry name" value="Succinyl-CoA_synth-like"/>
</dbReference>
<dbReference type="EMBL" id="AYKF01000001">
    <property type="protein sequence ID" value="ROO37701.1"/>
    <property type="molecule type" value="Genomic_DNA"/>
</dbReference>
<dbReference type="GO" id="GO:0046872">
    <property type="term" value="F:metal ion binding"/>
    <property type="evidence" value="ECO:0007669"/>
    <property type="project" value="InterPro"/>
</dbReference>